<dbReference type="GO" id="GO:0012505">
    <property type="term" value="C:endomembrane system"/>
    <property type="evidence" value="ECO:0007669"/>
    <property type="project" value="UniProtKB-SubCell"/>
</dbReference>
<proteinExistence type="predicted"/>
<dbReference type="InterPro" id="IPR050840">
    <property type="entry name" value="Adaptor_Complx_Large_Subunit"/>
</dbReference>
<dbReference type="SUPFAM" id="SSF48371">
    <property type="entry name" value="ARM repeat"/>
    <property type="match status" value="1"/>
</dbReference>
<evidence type="ECO:0000313" key="9">
    <source>
        <dbReference type="WBParaSite" id="SBAD_0000900901-mRNA-1"/>
    </source>
</evidence>
<evidence type="ECO:0000256" key="4">
    <source>
        <dbReference type="ARBA" id="ARBA00023136"/>
    </source>
</evidence>
<dbReference type="OrthoDB" id="28053at2759"/>
<comment type="subcellular location">
    <subcellularLocation>
        <location evidence="1">Endomembrane system</location>
    </subcellularLocation>
</comment>
<feature type="region of interest" description="Disordered" evidence="5">
    <location>
        <begin position="370"/>
        <end position="392"/>
    </location>
</feature>
<dbReference type="GO" id="GO:0016192">
    <property type="term" value="P:vesicle-mediated transport"/>
    <property type="evidence" value="ECO:0007669"/>
    <property type="project" value="InterPro"/>
</dbReference>
<evidence type="ECO:0000259" key="6">
    <source>
        <dbReference type="Pfam" id="PF01602"/>
    </source>
</evidence>
<dbReference type="Pfam" id="PF01602">
    <property type="entry name" value="Adaptin_N"/>
    <property type="match status" value="1"/>
</dbReference>
<keyword evidence="8" id="KW-1185">Reference proteome</keyword>
<gene>
    <name evidence="7" type="ORF">SBAD_LOCUS8694</name>
</gene>
<dbReference type="GO" id="GO:0006886">
    <property type="term" value="P:intracellular protein transport"/>
    <property type="evidence" value="ECO:0007669"/>
    <property type="project" value="InterPro"/>
</dbReference>
<evidence type="ECO:0000256" key="3">
    <source>
        <dbReference type="ARBA" id="ARBA00022927"/>
    </source>
</evidence>
<evidence type="ECO:0000313" key="8">
    <source>
        <dbReference type="Proteomes" id="UP000270296"/>
    </source>
</evidence>
<evidence type="ECO:0000256" key="2">
    <source>
        <dbReference type="ARBA" id="ARBA00022448"/>
    </source>
</evidence>
<dbReference type="AlphaFoldDB" id="A0A183IYJ8"/>
<dbReference type="InterPro" id="IPR011989">
    <property type="entry name" value="ARM-like"/>
</dbReference>
<organism evidence="9">
    <name type="scientific">Soboliphyme baturini</name>
    <dbReference type="NCBI Taxonomy" id="241478"/>
    <lineage>
        <taxon>Eukaryota</taxon>
        <taxon>Metazoa</taxon>
        <taxon>Ecdysozoa</taxon>
        <taxon>Nematoda</taxon>
        <taxon>Enoplea</taxon>
        <taxon>Dorylaimia</taxon>
        <taxon>Dioctophymatida</taxon>
        <taxon>Dioctophymatoidea</taxon>
        <taxon>Soboliphymatidae</taxon>
        <taxon>Soboliphyme</taxon>
    </lineage>
</organism>
<dbReference type="EMBL" id="UZAM01011863">
    <property type="protein sequence ID" value="VDP18675.1"/>
    <property type="molecule type" value="Genomic_DNA"/>
</dbReference>
<keyword evidence="4" id="KW-0472">Membrane</keyword>
<dbReference type="WBParaSite" id="SBAD_0000900901-mRNA-1">
    <property type="protein sequence ID" value="SBAD_0000900901-mRNA-1"/>
    <property type="gene ID" value="SBAD_0000900901"/>
</dbReference>
<protein>
    <submittedName>
        <fullName evidence="9">Adaptin_N domain-containing protein</fullName>
    </submittedName>
</protein>
<evidence type="ECO:0000256" key="5">
    <source>
        <dbReference type="SAM" id="MobiDB-lite"/>
    </source>
</evidence>
<name>A0A183IYJ8_9BILA</name>
<dbReference type="InterPro" id="IPR016024">
    <property type="entry name" value="ARM-type_fold"/>
</dbReference>
<dbReference type="GO" id="GO:0030117">
    <property type="term" value="C:membrane coat"/>
    <property type="evidence" value="ECO:0007669"/>
    <property type="project" value="InterPro"/>
</dbReference>
<keyword evidence="3" id="KW-0653">Protein transport</keyword>
<keyword evidence="2" id="KW-0813">Transport</keyword>
<sequence>MQVATNTESSKNVGNAILYETVLTIMDIHSESGLRVLAINILGRFLLNPDKNIRYVALNTLLRTVSVDISAVQRHRTTVVDCLKDPDISIKKRAIELCFALINATNIRSMSKEILIFMETAEPEFKSICSSNMYIATERYSPDRRWHFDTMVKVMKAAGNNVPEDVVSSMIQLISEHSELQAYASYHLYLAALEDVCSTQPLLQVACWTIGEFSDLLISYQDPDEVGQCKVTEQNIVLILQQILLSSLSTLTTKEYALTAITKVTTRIPDVQKEIANLLRSFTCNMSLELQQRSLEYSHLIDLHHLRNALLERMPIITGKSLHAAAAPIQNGDVVGNESDLYDEREEASAATNAVDVQPKKTVDLLGLLDDSPPDPVTSETMPSKPSSQHPADVHQDLLGLFGFSEGACLSQCPAHKRCCLHSKSAARHRFETYLTVSFSKQE</sequence>
<reference evidence="7 8" key="2">
    <citation type="submission" date="2018-11" db="EMBL/GenBank/DDBJ databases">
        <authorList>
            <consortium name="Pathogen Informatics"/>
        </authorList>
    </citation>
    <scope>NUCLEOTIDE SEQUENCE [LARGE SCALE GENOMIC DNA]</scope>
</reference>
<accession>A0A183IYJ8</accession>
<evidence type="ECO:0000256" key="1">
    <source>
        <dbReference type="ARBA" id="ARBA00004308"/>
    </source>
</evidence>
<evidence type="ECO:0000313" key="7">
    <source>
        <dbReference type="EMBL" id="VDP18675.1"/>
    </source>
</evidence>
<feature type="domain" description="Clathrin/coatomer adaptor adaptin-like N-terminal" evidence="6">
    <location>
        <begin position="11"/>
        <end position="303"/>
    </location>
</feature>
<dbReference type="Proteomes" id="UP000270296">
    <property type="component" value="Unassembled WGS sequence"/>
</dbReference>
<reference evidence="9" key="1">
    <citation type="submission" date="2016-06" db="UniProtKB">
        <authorList>
            <consortium name="WormBaseParasite"/>
        </authorList>
    </citation>
    <scope>IDENTIFICATION</scope>
</reference>
<dbReference type="InterPro" id="IPR002553">
    <property type="entry name" value="Clathrin/coatomer_adapt-like_N"/>
</dbReference>
<feature type="compositionally biased region" description="Polar residues" evidence="5">
    <location>
        <begin position="378"/>
        <end position="390"/>
    </location>
</feature>
<dbReference type="PANTHER" id="PTHR22780">
    <property type="entry name" value="ADAPTIN, ALPHA/GAMMA/EPSILON"/>
    <property type="match status" value="1"/>
</dbReference>
<dbReference type="Gene3D" id="1.25.10.10">
    <property type="entry name" value="Leucine-rich Repeat Variant"/>
    <property type="match status" value="1"/>
</dbReference>